<dbReference type="CDD" id="cd01335">
    <property type="entry name" value="Radical_SAM"/>
    <property type="match status" value="1"/>
</dbReference>
<comment type="caution">
    <text evidence="7">The sequence shown here is derived from an EMBL/GenBank/DDBJ whole genome shotgun (WGS) entry which is preliminary data.</text>
</comment>
<dbReference type="PANTHER" id="PTHR42836:SF2">
    <property type="entry name" value="PROTEIN YFKA-RELATED"/>
    <property type="match status" value="1"/>
</dbReference>
<keyword evidence="2" id="KW-0949">S-adenosyl-L-methionine</keyword>
<keyword evidence="1" id="KW-0004">4Fe-4S</keyword>
<dbReference type="Pfam" id="PF04055">
    <property type="entry name" value="Radical_SAM"/>
    <property type="match status" value="1"/>
</dbReference>
<feature type="domain" description="Radical SAM core" evidence="6">
    <location>
        <begin position="37"/>
        <end position="267"/>
    </location>
</feature>
<dbReference type="SFLD" id="SFLDS00029">
    <property type="entry name" value="Radical_SAM"/>
    <property type="match status" value="1"/>
</dbReference>
<evidence type="ECO:0000256" key="3">
    <source>
        <dbReference type="ARBA" id="ARBA00022723"/>
    </source>
</evidence>
<dbReference type="Gene3D" id="3.20.20.70">
    <property type="entry name" value="Aldolase class I"/>
    <property type="match status" value="1"/>
</dbReference>
<evidence type="ECO:0000256" key="4">
    <source>
        <dbReference type="ARBA" id="ARBA00023004"/>
    </source>
</evidence>
<gene>
    <name evidence="7" type="ORF">J2S00_003153</name>
</gene>
<reference evidence="7 8" key="1">
    <citation type="submission" date="2023-07" db="EMBL/GenBank/DDBJ databases">
        <title>Genomic Encyclopedia of Type Strains, Phase IV (KMG-IV): sequencing the most valuable type-strain genomes for metagenomic binning, comparative biology and taxonomic classification.</title>
        <authorList>
            <person name="Goeker M."/>
        </authorList>
    </citation>
    <scope>NUCLEOTIDE SEQUENCE [LARGE SCALE GENOMIC DNA]</scope>
    <source>
        <strain evidence="7 8">DSM 17740</strain>
    </source>
</reference>
<keyword evidence="4" id="KW-0408">Iron</keyword>
<evidence type="ECO:0000256" key="5">
    <source>
        <dbReference type="ARBA" id="ARBA00023014"/>
    </source>
</evidence>
<organism evidence="7 8">
    <name type="scientific">Caldalkalibacillus uzonensis</name>
    <dbReference type="NCBI Taxonomy" id="353224"/>
    <lineage>
        <taxon>Bacteria</taxon>
        <taxon>Bacillati</taxon>
        <taxon>Bacillota</taxon>
        <taxon>Bacilli</taxon>
        <taxon>Bacillales</taxon>
        <taxon>Bacillaceae</taxon>
        <taxon>Caldalkalibacillus</taxon>
    </lineage>
</organism>
<dbReference type="InterPro" id="IPR007197">
    <property type="entry name" value="rSAM"/>
</dbReference>
<dbReference type="InterPro" id="IPR058240">
    <property type="entry name" value="rSAM_sf"/>
</dbReference>
<dbReference type="InterPro" id="IPR013785">
    <property type="entry name" value="Aldolase_TIM"/>
</dbReference>
<accession>A0ABU0CV93</accession>
<evidence type="ECO:0000256" key="2">
    <source>
        <dbReference type="ARBA" id="ARBA00022691"/>
    </source>
</evidence>
<keyword evidence="8" id="KW-1185">Reference proteome</keyword>
<dbReference type="SFLD" id="SFLDG01067">
    <property type="entry name" value="SPASM/twitch_domain_containing"/>
    <property type="match status" value="1"/>
</dbReference>
<keyword evidence="3" id="KW-0479">Metal-binding</keyword>
<dbReference type="SUPFAM" id="SSF102114">
    <property type="entry name" value="Radical SAM enzymes"/>
    <property type="match status" value="1"/>
</dbReference>
<protein>
    <submittedName>
        <fullName evidence="7">Radical SAM/CxCxxxxC motif protein YfkAB</fullName>
    </submittedName>
</protein>
<sequence>MLKQDIKRVTSPVNAHALLPRKREIDPWESLFRRLEQGTNSLTSVEFTVTNLCNLRCEHCAVGDVLTMKEAEARIPVDVLLKRLDEVETLDTLSITGGEPMYNKEMIVDYIVPLLRYAKERGAQTQINSNLTLDLERYEAILPYLDVLHISYNYRHAKDFYQIAYVHHTHQVSLAQAEKTFQRLVDNTKTLAKKGVFVSAESLLTPFTRDKIGQIHHLIKEMGCQRHEVHPLYPSDFARDMKVLNLDELRETYHRLLDERDPDLWILFGTLPFYACSRNEADLALIKRIYSTPNTTVRNDPDGHNRLNCNIFTGEVTVTDFGDVGPLGHVEEDSFASCFARWQEHPAFQPIKCCCPQAQCNGPNLLVAHTYYQRVDFRHRRGINLADSI</sequence>
<dbReference type="EMBL" id="JAUSUQ010000013">
    <property type="protein sequence ID" value="MDQ0340344.1"/>
    <property type="molecule type" value="Genomic_DNA"/>
</dbReference>
<dbReference type="InterPro" id="IPR031004">
    <property type="entry name" value="rSAM_YfkAB"/>
</dbReference>
<proteinExistence type="predicted"/>
<dbReference type="PANTHER" id="PTHR42836">
    <property type="entry name" value="7-CARBOXY-7-DEAZAGUANINE SYNTHASE"/>
    <property type="match status" value="1"/>
</dbReference>
<dbReference type="InterPro" id="IPR014866">
    <property type="entry name" value="YfkB"/>
</dbReference>
<dbReference type="Pfam" id="PF08756">
    <property type="entry name" value="YfkB"/>
    <property type="match status" value="1"/>
</dbReference>
<evidence type="ECO:0000256" key="1">
    <source>
        <dbReference type="ARBA" id="ARBA00022485"/>
    </source>
</evidence>
<dbReference type="NCBIfam" id="TIGR04478">
    <property type="entry name" value="rSAM_YfkAB"/>
    <property type="match status" value="1"/>
</dbReference>
<name>A0ABU0CV93_9BACI</name>
<evidence type="ECO:0000313" key="7">
    <source>
        <dbReference type="EMBL" id="MDQ0340344.1"/>
    </source>
</evidence>
<dbReference type="RefSeq" id="WP_307341801.1">
    <property type="nucleotide sequence ID" value="NZ_JAUSUQ010000013.1"/>
</dbReference>
<keyword evidence="5" id="KW-0411">Iron-sulfur</keyword>
<evidence type="ECO:0000259" key="6">
    <source>
        <dbReference type="PROSITE" id="PS51918"/>
    </source>
</evidence>
<dbReference type="Proteomes" id="UP001232445">
    <property type="component" value="Unassembled WGS sequence"/>
</dbReference>
<dbReference type="PROSITE" id="PS51918">
    <property type="entry name" value="RADICAL_SAM"/>
    <property type="match status" value="1"/>
</dbReference>
<evidence type="ECO:0000313" key="8">
    <source>
        <dbReference type="Proteomes" id="UP001232445"/>
    </source>
</evidence>
<dbReference type="SFLD" id="SFLDG01097">
    <property type="entry name" value="Uncharacterised_Radical_SAM_Su"/>
    <property type="match status" value="1"/>
</dbReference>